<keyword evidence="5" id="KW-0187">Copper transport</keyword>
<feature type="transmembrane region" description="Helical" evidence="5">
    <location>
        <begin position="97"/>
        <end position="118"/>
    </location>
</feature>
<evidence type="ECO:0000313" key="7">
    <source>
        <dbReference type="Proteomes" id="UP001311232"/>
    </source>
</evidence>
<protein>
    <recommendedName>
        <fullName evidence="5">Copper transport protein</fullName>
    </recommendedName>
</protein>
<evidence type="ECO:0000256" key="1">
    <source>
        <dbReference type="ARBA" id="ARBA00004107"/>
    </source>
</evidence>
<organism evidence="6 7">
    <name type="scientific">Crenichthys baileyi</name>
    <name type="common">White River springfish</name>
    <dbReference type="NCBI Taxonomy" id="28760"/>
    <lineage>
        <taxon>Eukaryota</taxon>
        <taxon>Metazoa</taxon>
        <taxon>Chordata</taxon>
        <taxon>Craniata</taxon>
        <taxon>Vertebrata</taxon>
        <taxon>Euteleostomi</taxon>
        <taxon>Actinopterygii</taxon>
        <taxon>Neopterygii</taxon>
        <taxon>Teleostei</taxon>
        <taxon>Neoteleostei</taxon>
        <taxon>Acanthomorphata</taxon>
        <taxon>Ovalentaria</taxon>
        <taxon>Atherinomorphae</taxon>
        <taxon>Cyprinodontiformes</taxon>
        <taxon>Goodeidae</taxon>
        <taxon>Crenichthys</taxon>
    </lineage>
</organism>
<sequence length="158" mass="17641">MQMTFEASSSVKLLFDLWDVHSPVGMVLSVFVVLLLTVFFEILKVWRVWLSSSSKLAQSASAYAATPSGRTESCSVLDASPSESSLTSQPLSTRNRWLLHIIQTCLHILQVTLGYMLMLCVMSYNIWIFLGVILGSALGYFISFPLLGQMSLYGRPRH</sequence>
<dbReference type="AlphaFoldDB" id="A0AAV9QP35"/>
<evidence type="ECO:0000313" key="6">
    <source>
        <dbReference type="EMBL" id="KAK5599023.1"/>
    </source>
</evidence>
<keyword evidence="7" id="KW-1185">Reference proteome</keyword>
<accession>A0AAV9QP35</accession>
<keyword evidence="5" id="KW-0813">Transport</keyword>
<comment type="caution">
    <text evidence="6">The sequence shown here is derived from an EMBL/GenBank/DDBJ whole genome shotgun (WGS) entry which is preliminary data.</text>
</comment>
<keyword evidence="5" id="KW-0406">Ion transport</keyword>
<feature type="transmembrane region" description="Helical" evidence="5">
    <location>
        <begin position="124"/>
        <end position="147"/>
    </location>
</feature>
<name>A0AAV9QP35_9TELE</name>
<dbReference type="PANTHER" id="PTHR12483">
    <property type="entry name" value="SOLUTE CARRIER FAMILY 31 COPPER TRANSPORTERS"/>
    <property type="match status" value="1"/>
</dbReference>
<dbReference type="EMBL" id="JAHHUM010002972">
    <property type="protein sequence ID" value="KAK5599023.1"/>
    <property type="molecule type" value="Genomic_DNA"/>
</dbReference>
<reference evidence="6 7" key="1">
    <citation type="submission" date="2021-06" db="EMBL/GenBank/DDBJ databases">
        <authorList>
            <person name="Palmer J.M."/>
        </authorList>
    </citation>
    <scope>NUCLEOTIDE SEQUENCE [LARGE SCALE GENOMIC DNA]</scope>
    <source>
        <strain evidence="6 7">MEX-2019</strain>
        <tissue evidence="6">Muscle</tissue>
    </source>
</reference>
<dbReference type="Proteomes" id="UP001311232">
    <property type="component" value="Unassembled WGS sequence"/>
</dbReference>
<dbReference type="GO" id="GO:0005375">
    <property type="term" value="F:copper ion transmembrane transporter activity"/>
    <property type="evidence" value="ECO:0007669"/>
    <property type="project" value="UniProtKB-UniRule"/>
</dbReference>
<comment type="subcellular location">
    <subcellularLocation>
        <location evidence="1">Late endosome membrane</location>
        <topology evidence="1">Multi-pass membrane protein</topology>
    </subcellularLocation>
    <subcellularLocation>
        <location evidence="5">Membrane</location>
        <topology evidence="5">Multi-pass membrane protein</topology>
    </subcellularLocation>
</comment>
<evidence type="ECO:0000256" key="4">
    <source>
        <dbReference type="ARBA" id="ARBA00023136"/>
    </source>
</evidence>
<dbReference type="InterPro" id="IPR007274">
    <property type="entry name" value="Cop_transporter"/>
</dbReference>
<keyword evidence="5" id="KW-0186">Copper</keyword>
<dbReference type="Pfam" id="PF04145">
    <property type="entry name" value="Ctr"/>
    <property type="match status" value="1"/>
</dbReference>
<feature type="transmembrane region" description="Helical" evidence="5">
    <location>
        <begin position="20"/>
        <end position="43"/>
    </location>
</feature>
<keyword evidence="3 5" id="KW-1133">Transmembrane helix</keyword>
<dbReference type="GO" id="GO:0031902">
    <property type="term" value="C:late endosome membrane"/>
    <property type="evidence" value="ECO:0007669"/>
    <property type="project" value="UniProtKB-SubCell"/>
</dbReference>
<gene>
    <name evidence="6" type="ORF">CRENBAI_000220</name>
</gene>
<evidence type="ECO:0000256" key="3">
    <source>
        <dbReference type="ARBA" id="ARBA00022989"/>
    </source>
</evidence>
<dbReference type="PANTHER" id="PTHR12483:SF8">
    <property type="entry name" value="PROTEIN SLC31A2"/>
    <property type="match status" value="1"/>
</dbReference>
<evidence type="ECO:0000256" key="2">
    <source>
        <dbReference type="ARBA" id="ARBA00022692"/>
    </source>
</evidence>
<comment type="similarity">
    <text evidence="5">Belongs to the copper transporter (Ctr) (TC 1.A.56) family. SLC31A subfamily.</text>
</comment>
<evidence type="ECO:0000256" key="5">
    <source>
        <dbReference type="RuleBase" id="RU367022"/>
    </source>
</evidence>
<keyword evidence="2 5" id="KW-0812">Transmembrane</keyword>
<proteinExistence type="inferred from homology"/>
<keyword evidence="4 5" id="KW-0472">Membrane</keyword>